<feature type="region of interest" description="Disordered" evidence="1">
    <location>
        <begin position="1"/>
        <end position="173"/>
    </location>
</feature>
<gene>
    <name evidence="2" type="ORF">DBRI1063_LOCUS25900</name>
</gene>
<protein>
    <submittedName>
        <fullName evidence="2">Uncharacterized protein</fullName>
    </submittedName>
</protein>
<accession>A0A6U3VMD1</accession>
<reference evidence="2" key="1">
    <citation type="submission" date="2021-01" db="EMBL/GenBank/DDBJ databases">
        <authorList>
            <person name="Corre E."/>
            <person name="Pelletier E."/>
            <person name="Niang G."/>
            <person name="Scheremetjew M."/>
            <person name="Finn R."/>
            <person name="Kale V."/>
            <person name="Holt S."/>
            <person name="Cochrane G."/>
            <person name="Meng A."/>
            <person name="Brown T."/>
            <person name="Cohen L."/>
        </authorList>
    </citation>
    <scope>NUCLEOTIDE SEQUENCE</scope>
    <source>
        <strain evidence="2">Pop2</strain>
    </source>
</reference>
<feature type="compositionally biased region" description="Basic and acidic residues" evidence="1">
    <location>
        <begin position="50"/>
        <end position="60"/>
    </location>
</feature>
<dbReference type="AlphaFoldDB" id="A0A6U3VMD1"/>
<feature type="compositionally biased region" description="Basic residues" evidence="1">
    <location>
        <begin position="268"/>
        <end position="278"/>
    </location>
</feature>
<feature type="compositionally biased region" description="Basic and acidic residues" evidence="1">
    <location>
        <begin position="148"/>
        <end position="157"/>
    </location>
</feature>
<proteinExistence type="predicted"/>
<feature type="region of interest" description="Disordered" evidence="1">
    <location>
        <begin position="189"/>
        <end position="278"/>
    </location>
</feature>
<dbReference type="EMBL" id="HBGN01040450">
    <property type="protein sequence ID" value="CAD9359176.1"/>
    <property type="molecule type" value="Transcribed_RNA"/>
</dbReference>
<evidence type="ECO:0000313" key="2">
    <source>
        <dbReference type="EMBL" id="CAD9359176.1"/>
    </source>
</evidence>
<sequence length="278" mass="29622">MDFIPGDDDGNGKSDESDDGESTTSHHSALTMQNRPKNAAQPSSAPGEIKIPKSKHDITERSSVPNMVGGVVADDKRKGSSFEQMNSVRSAVPPTIPPKLPQSQQQRVSSSSEQAQDESANLSRERIPDAPVSHAVPPKRVNSISNHPKIDEKRASRWESLLGERPPTGDSNAMSSWLLEVLAVSDLDKPLADDSAAPAPPPPPMTGNVREQKEAGQLMKARQCGADSSDASMPSFASLKKYKKRDHVALGRMGGPGATNVHSGNTGPRKKIKGSNGK</sequence>
<feature type="compositionally biased region" description="Low complexity" evidence="1">
    <location>
        <begin position="102"/>
        <end position="120"/>
    </location>
</feature>
<evidence type="ECO:0000256" key="1">
    <source>
        <dbReference type="SAM" id="MobiDB-lite"/>
    </source>
</evidence>
<organism evidence="2">
    <name type="scientific">Ditylum brightwellii</name>
    <dbReference type="NCBI Taxonomy" id="49249"/>
    <lineage>
        <taxon>Eukaryota</taxon>
        <taxon>Sar</taxon>
        <taxon>Stramenopiles</taxon>
        <taxon>Ochrophyta</taxon>
        <taxon>Bacillariophyta</taxon>
        <taxon>Mediophyceae</taxon>
        <taxon>Lithodesmiophycidae</taxon>
        <taxon>Lithodesmiales</taxon>
        <taxon>Lithodesmiaceae</taxon>
        <taxon>Ditylum</taxon>
    </lineage>
</organism>
<feature type="compositionally biased region" description="Polar residues" evidence="1">
    <location>
        <begin position="26"/>
        <end position="44"/>
    </location>
</feature>
<name>A0A6U3VMD1_9STRA</name>